<dbReference type="GO" id="GO:2000344">
    <property type="term" value="P:positive regulation of acrosome reaction"/>
    <property type="evidence" value="ECO:0007669"/>
    <property type="project" value="UniProtKB-UniRule"/>
</dbReference>
<dbReference type="Gene3D" id="1.25.40.10">
    <property type="entry name" value="Tetratricopeptide repeat domain"/>
    <property type="match status" value="1"/>
</dbReference>
<evidence type="ECO:0000313" key="4">
    <source>
        <dbReference type="Proteomes" id="UP000886611"/>
    </source>
</evidence>
<dbReference type="PANTHER" id="PTHR11576">
    <property type="entry name" value="ZONA PELLUCIDA SPERM-BINDING PROTEIN 3"/>
    <property type="match status" value="1"/>
</dbReference>
<accession>A0A8X7XHY0</accession>
<comment type="caution">
    <text evidence="3">The sequence shown here is derived from an EMBL/GenBank/DDBJ whole genome shotgun (WGS) entry which is preliminary data.</text>
</comment>
<evidence type="ECO:0000313" key="3">
    <source>
        <dbReference type="EMBL" id="KAG2467989.1"/>
    </source>
</evidence>
<evidence type="ECO:0000259" key="2">
    <source>
        <dbReference type="PROSITE" id="PS51034"/>
    </source>
</evidence>
<keyword evidence="1" id="KW-1015">Disulfide bond</keyword>
<dbReference type="SMART" id="SM00241">
    <property type="entry name" value="ZP"/>
    <property type="match status" value="1"/>
</dbReference>
<dbReference type="Gene3D" id="2.60.40.4100">
    <property type="entry name" value="Zona pellucida, ZP-C domain"/>
    <property type="match status" value="1"/>
</dbReference>
<dbReference type="Gene3D" id="2.60.40.3210">
    <property type="entry name" value="Zona pellucida, ZP-N domain"/>
    <property type="match status" value="1"/>
</dbReference>
<keyword evidence="4" id="KW-1185">Reference proteome</keyword>
<dbReference type="InterPro" id="IPR011990">
    <property type="entry name" value="TPR-like_helical_dom_sf"/>
</dbReference>
<sequence>MAAAELFGCRFQVYRNGQIFYTFRQPPMPLKHLRLTELVPKGTKDELRDYLFYLAVANYRLKEYEKGLKYIRTLLKNEPNNNQALELEKLINNAMKKGIEGVFKPFLDHHTFSDLRYAGNKGLVSGEGYSDAVTHPVELMLGDEIVYSFTLDYNPSQIDGLPIVRTNPALVQIECYYPRRHNVSSNPLSPTWVPYTSTKSAEDILGFSLAVMSSKLLTLLGDNIVLHYLLDVPLNHLLSVGDWSGPSLSNTFFLGDLINLQASVDTTNHVPLRIFVDSCVATPGSNASAPAYTFIGNNGCFVDSKLTSSNSQFMSPRIAPSLMQFKLDAFRFYGLTISSLLMGLLFKVIDSFNYGLSPKYAVPSKCLKLHMWNGADHERTLQVVLPAFLQSTLRSGSFSEFTIQERSEKQRLVNVDNMPGPVEDMAEQHSLNAIQ</sequence>
<gene>
    <name evidence="3" type="primary">Zp3_5</name>
    <name evidence="3" type="ORF">GTO96_0014475</name>
</gene>
<dbReference type="GO" id="GO:0032190">
    <property type="term" value="F:acrosin binding"/>
    <property type="evidence" value="ECO:0007669"/>
    <property type="project" value="TreeGrafter"/>
</dbReference>
<dbReference type="GO" id="GO:0035804">
    <property type="term" value="F:structural constituent of egg coat"/>
    <property type="evidence" value="ECO:0007669"/>
    <property type="project" value="UniProtKB-UniRule"/>
</dbReference>
<dbReference type="FunFam" id="2.60.40.4100:FF:000002">
    <property type="entry name" value="Zona pellucida sperm-binding protein 3"/>
    <property type="match status" value="1"/>
</dbReference>
<proteinExistence type="predicted"/>
<reference evidence="3 4" key="1">
    <citation type="journal article" date="2021" name="Cell">
        <title>Tracing the genetic footprints of vertebrate landing in non-teleost ray-finned fishes.</title>
        <authorList>
            <person name="Bi X."/>
            <person name="Wang K."/>
            <person name="Yang L."/>
            <person name="Pan H."/>
            <person name="Jiang H."/>
            <person name="Wei Q."/>
            <person name="Fang M."/>
            <person name="Yu H."/>
            <person name="Zhu C."/>
            <person name="Cai Y."/>
            <person name="He Y."/>
            <person name="Gan X."/>
            <person name="Zeng H."/>
            <person name="Yu D."/>
            <person name="Zhu Y."/>
            <person name="Jiang H."/>
            <person name="Qiu Q."/>
            <person name="Yang H."/>
            <person name="Zhang Y.E."/>
            <person name="Wang W."/>
            <person name="Zhu M."/>
            <person name="He S."/>
            <person name="Zhang G."/>
        </authorList>
    </citation>
    <scope>NUCLEOTIDE SEQUENCE [LARGE SCALE GENOMIC DNA]</scope>
    <source>
        <strain evidence="3">Bchr_013</strain>
    </source>
</reference>
<organism evidence="3 4">
    <name type="scientific">Polypterus senegalus</name>
    <name type="common">Senegal bichir</name>
    <dbReference type="NCBI Taxonomy" id="55291"/>
    <lineage>
        <taxon>Eukaryota</taxon>
        <taxon>Metazoa</taxon>
        <taxon>Chordata</taxon>
        <taxon>Craniata</taxon>
        <taxon>Vertebrata</taxon>
        <taxon>Euteleostomi</taxon>
        <taxon>Actinopterygii</taxon>
        <taxon>Polypteriformes</taxon>
        <taxon>Polypteridae</taxon>
        <taxon>Polypterus</taxon>
    </lineage>
</organism>
<dbReference type="GO" id="GO:0035803">
    <property type="term" value="P:egg coat formation"/>
    <property type="evidence" value="ECO:0007669"/>
    <property type="project" value="UniProtKB-UniRule"/>
</dbReference>
<name>A0A8X7XHY0_POLSE</name>
<feature type="domain" description="ZP" evidence="2">
    <location>
        <begin position="1"/>
        <end position="373"/>
    </location>
</feature>
<protein>
    <submittedName>
        <fullName evidence="3">ZP3 protein</fullName>
    </submittedName>
</protein>
<dbReference type="AlphaFoldDB" id="A0A8X7XHY0"/>
<dbReference type="InterPro" id="IPR055355">
    <property type="entry name" value="ZP-C"/>
</dbReference>
<dbReference type="SUPFAM" id="SSF48452">
    <property type="entry name" value="TPR-like"/>
    <property type="match status" value="1"/>
</dbReference>
<dbReference type="PANTHER" id="PTHR11576:SF14">
    <property type="entry name" value="ZP DOMAIN-CONTAINING PROTEIN"/>
    <property type="match status" value="1"/>
</dbReference>
<dbReference type="Pfam" id="PF00100">
    <property type="entry name" value="Zona_pellucida"/>
    <property type="match status" value="1"/>
</dbReference>
<dbReference type="EMBL" id="JAATIS010000485">
    <property type="protein sequence ID" value="KAG2467989.1"/>
    <property type="molecule type" value="Genomic_DNA"/>
</dbReference>
<dbReference type="InterPro" id="IPR042235">
    <property type="entry name" value="ZP-C_dom"/>
</dbReference>
<dbReference type="InterPro" id="IPR028061">
    <property type="entry name" value="Fis1_TPR_C"/>
</dbReference>
<dbReference type="GO" id="GO:0035805">
    <property type="term" value="C:egg coat"/>
    <property type="evidence" value="ECO:0007669"/>
    <property type="project" value="UniProtKB-SubCell"/>
</dbReference>
<dbReference type="Proteomes" id="UP000886611">
    <property type="component" value="Unassembled WGS sequence"/>
</dbReference>
<feature type="non-terminal residue" evidence="3">
    <location>
        <position position="1"/>
    </location>
</feature>
<evidence type="ECO:0000256" key="1">
    <source>
        <dbReference type="ARBA" id="ARBA00023157"/>
    </source>
</evidence>
<dbReference type="Pfam" id="PF14853">
    <property type="entry name" value="Fis1_TPR_C"/>
    <property type="match status" value="1"/>
</dbReference>
<dbReference type="InterPro" id="IPR001507">
    <property type="entry name" value="ZP_dom"/>
</dbReference>
<dbReference type="GO" id="GO:0005886">
    <property type="term" value="C:plasma membrane"/>
    <property type="evidence" value="ECO:0007669"/>
    <property type="project" value="UniProtKB-SubCell"/>
</dbReference>
<feature type="non-terminal residue" evidence="3">
    <location>
        <position position="435"/>
    </location>
</feature>
<dbReference type="GO" id="GO:0007339">
    <property type="term" value="P:binding of sperm to zona pellucida"/>
    <property type="evidence" value="ECO:0007669"/>
    <property type="project" value="UniProtKB-UniRule"/>
</dbReference>
<dbReference type="PROSITE" id="PS51034">
    <property type="entry name" value="ZP_2"/>
    <property type="match status" value="1"/>
</dbReference>